<comment type="caution">
    <text evidence="1">The sequence shown here is derived from an EMBL/GenBank/DDBJ whole genome shotgun (WGS) entry which is preliminary data.</text>
</comment>
<name>A0A4C1ZLI3_EUMVA</name>
<reference evidence="1 2" key="1">
    <citation type="journal article" date="2019" name="Commun. Biol.">
        <title>The bagworm genome reveals a unique fibroin gene that provides high tensile strength.</title>
        <authorList>
            <person name="Kono N."/>
            <person name="Nakamura H."/>
            <person name="Ohtoshi R."/>
            <person name="Tomita M."/>
            <person name="Numata K."/>
            <person name="Arakawa K."/>
        </authorList>
    </citation>
    <scope>NUCLEOTIDE SEQUENCE [LARGE SCALE GENOMIC DNA]</scope>
</reference>
<proteinExistence type="predicted"/>
<organism evidence="1 2">
    <name type="scientific">Eumeta variegata</name>
    <name type="common">Bagworm moth</name>
    <name type="synonym">Eumeta japonica</name>
    <dbReference type="NCBI Taxonomy" id="151549"/>
    <lineage>
        <taxon>Eukaryota</taxon>
        <taxon>Metazoa</taxon>
        <taxon>Ecdysozoa</taxon>
        <taxon>Arthropoda</taxon>
        <taxon>Hexapoda</taxon>
        <taxon>Insecta</taxon>
        <taxon>Pterygota</taxon>
        <taxon>Neoptera</taxon>
        <taxon>Endopterygota</taxon>
        <taxon>Lepidoptera</taxon>
        <taxon>Glossata</taxon>
        <taxon>Ditrysia</taxon>
        <taxon>Tineoidea</taxon>
        <taxon>Psychidae</taxon>
        <taxon>Oiketicinae</taxon>
        <taxon>Eumeta</taxon>
    </lineage>
</organism>
<gene>
    <name evidence="1" type="ORF">EVAR_59011_1</name>
</gene>
<evidence type="ECO:0000313" key="1">
    <source>
        <dbReference type="EMBL" id="GBP87934.1"/>
    </source>
</evidence>
<dbReference type="Proteomes" id="UP000299102">
    <property type="component" value="Unassembled WGS sequence"/>
</dbReference>
<protein>
    <submittedName>
        <fullName evidence="1">Uncharacterized protein</fullName>
    </submittedName>
</protein>
<evidence type="ECO:0000313" key="2">
    <source>
        <dbReference type="Proteomes" id="UP000299102"/>
    </source>
</evidence>
<dbReference type="EMBL" id="BGZK01001895">
    <property type="protein sequence ID" value="GBP87934.1"/>
    <property type="molecule type" value="Genomic_DNA"/>
</dbReference>
<dbReference type="AlphaFoldDB" id="A0A4C1ZLI3"/>
<accession>A0A4C1ZLI3</accession>
<keyword evidence="2" id="KW-1185">Reference proteome</keyword>
<sequence>MVNTKMYSLELRNKVIDEYAYLEQSVRVGRSNFSKKVAEEFSSAVMAVPTSIFFYSYYSNNQVQQKVLKYGNMNSTLKVSATILDILALASFAPTDNHVSWRESHMSTANRAAEKRGKALEYCNDRRNKSGGVLS</sequence>